<keyword evidence="2" id="KW-1185">Reference proteome</keyword>
<dbReference type="PANTHER" id="PTHR22896">
    <property type="entry name" value="CDK5 AND ABL1 ENZYME SUBSTRATE 1"/>
    <property type="match status" value="1"/>
</dbReference>
<accession>A0A1R4ABQ0</accession>
<dbReference type="InterPro" id="IPR036915">
    <property type="entry name" value="Cyclin-like_sf"/>
</dbReference>
<dbReference type="AlphaFoldDB" id="A0A1R4ABQ0"/>
<dbReference type="Gene3D" id="1.10.472.10">
    <property type="entry name" value="Cyclin-like"/>
    <property type="match status" value="1"/>
</dbReference>
<reference evidence="1 2" key="3">
    <citation type="journal article" date="2016" name="Sci. Rep.">
        <title>Genome-wide diversity and gene expression profiling of Babesia microti isolates identify polymorphic genes that mediate host-pathogen interactions.</title>
        <authorList>
            <person name="Silva J.C."/>
            <person name="Cornillot E."/>
            <person name="McCracken C."/>
            <person name="Usmani-Brown S."/>
            <person name="Dwivedi A."/>
            <person name="Ifeonu O.O."/>
            <person name="Crabtree J."/>
            <person name="Gotia H.T."/>
            <person name="Virji A.Z."/>
            <person name="Reynes C."/>
            <person name="Colinge J."/>
            <person name="Kumar V."/>
            <person name="Lawres L."/>
            <person name="Pazzi J.E."/>
            <person name="Pablo J.V."/>
            <person name="Hung C."/>
            <person name="Brancato J."/>
            <person name="Kumari P."/>
            <person name="Orvis J."/>
            <person name="Tretina K."/>
            <person name="Chibucos M."/>
            <person name="Ott S."/>
            <person name="Sadzewicz L."/>
            <person name="Sengamalay N."/>
            <person name="Shetty A.C."/>
            <person name="Su Q."/>
            <person name="Tallon L."/>
            <person name="Fraser C.M."/>
            <person name="Frutos R."/>
            <person name="Molina D.M."/>
            <person name="Krause P.J."/>
            <person name="Ben Mamoun C."/>
        </authorList>
    </citation>
    <scope>NUCLEOTIDE SEQUENCE [LARGE SCALE GENOMIC DNA]</scope>
    <source>
        <strain evidence="1 2">RI</strain>
    </source>
</reference>
<dbReference type="EMBL" id="LN871598">
    <property type="protein sequence ID" value="SJK86426.1"/>
    <property type="molecule type" value="Genomic_DNA"/>
</dbReference>
<dbReference type="OrthoDB" id="5353095at2759"/>
<name>A0A1R4ABQ0_BABMR</name>
<evidence type="ECO:0000313" key="1">
    <source>
        <dbReference type="EMBL" id="SJK86426.1"/>
    </source>
</evidence>
<dbReference type="VEuPathDB" id="PiroplasmaDB:BMR1_03g02145"/>
<dbReference type="GO" id="GO:0016301">
    <property type="term" value="F:kinase activity"/>
    <property type="evidence" value="ECO:0007669"/>
    <property type="project" value="UniProtKB-KW"/>
</dbReference>
<keyword evidence="1" id="KW-0418">Kinase</keyword>
<keyword evidence="1" id="KW-0808">Transferase</keyword>
<reference evidence="1 2" key="2">
    <citation type="journal article" date="2013" name="PLoS ONE">
        <title>Whole genome mapping and re-organization of the nuclear and mitochondrial genomes of Babesia microti isolates.</title>
        <authorList>
            <person name="Cornillot E."/>
            <person name="Dassouli A."/>
            <person name="Garg A."/>
            <person name="Pachikara N."/>
            <person name="Randazzo S."/>
            <person name="Depoix D."/>
            <person name="Carcy B."/>
            <person name="Delbecq S."/>
            <person name="Frutos R."/>
            <person name="Silva J.C."/>
            <person name="Sutton R."/>
            <person name="Krause P.J."/>
            <person name="Mamoun C.B."/>
        </authorList>
    </citation>
    <scope>NUCLEOTIDE SEQUENCE [LARGE SCALE GENOMIC DNA]</scope>
    <source>
        <strain evidence="1 2">RI</strain>
    </source>
</reference>
<dbReference type="PANTHER" id="PTHR22896:SF0">
    <property type="entry name" value="CYCLIN N-TERMINAL DOMAIN-CONTAINING PROTEIN"/>
    <property type="match status" value="1"/>
</dbReference>
<dbReference type="GO" id="GO:0051726">
    <property type="term" value="P:regulation of cell cycle"/>
    <property type="evidence" value="ECO:0007669"/>
    <property type="project" value="InterPro"/>
</dbReference>
<protein>
    <submittedName>
        <fullName evidence="1">Cyclin dependent kinase binding protein, putative</fullName>
    </submittedName>
</protein>
<sequence>MEWCTVNGTKYDQHQLTELAIKLNIIATRLSSISTAECIKFLSNIPCYKPPSENDTKNDIDISSIHKSKHFNKGDFTHTCDDNSHLTRYSNFCYNATQQTPTTNLPQSGWGFVKKCTNKLQRIRYRICLFYGKSEKNSLTKLISVERNGRYAGISYEELITPSNEKPDQPLQLNLDEFLNHKFETTKIDVVDGSDDLTTIKNAINGRQSNESISNVFHKEYKSLLNTEFSKQRPFLEPPLTFTKLYNLREKLFRLIDIVPMLDPATVAAGWVLFERLVVSKHVTASNRKLYAGVCLIISFKFYQDDTLNILSSLTNALQSLDPHSNITVRNIFSLELHIFTLLRFDLALDFSQVSSHLNHYLESRNMTFKEFYGMSPIA</sequence>
<reference evidence="1 2" key="1">
    <citation type="journal article" date="2012" name="Nucleic Acids Res.">
        <title>Sequencing of the smallest Apicomplexan genome from the human pathogen Babesia microti.</title>
        <authorList>
            <person name="Cornillot E."/>
            <person name="Hadj-Kaddour K."/>
            <person name="Dassouli A."/>
            <person name="Noel B."/>
            <person name="Ranwez V."/>
            <person name="Vacherie B."/>
            <person name="Augagneur Y."/>
            <person name="Bres V."/>
            <person name="Duclos A."/>
            <person name="Randazzo S."/>
            <person name="Carcy B."/>
            <person name="Debierre-Grockiego F."/>
            <person name="Delbecq S."/>
            <person name="Moubri-Menage K."/>
            <person name="Shams-Eldin H."/>
            <person name="Usmani-Brown S."/>
            <person name="Bringaud F."/>
            <person name="Wincker P."/>
            <person name="Vivares C.P."/>
            <person name="Schwarz R.T."/>
            <person name="Schetters T.P."/>
            <person name="Krause P.J."/>
            <person name="Gorenflot A."/>
            <person name="Berry V."/>
            <person name="Barbe V."/>
            <person name="Ben Mamoun C."/>
        </authorList>
    </citation>
    <scope>NUCLEOTIDE SEQUENCE [LARGE SCALE GENOMIC DNA]</scope>
    <source>
        <strain evidence="1 2">RI</strain>
    </source>
</reference>
<proteinExistence type="predicted"/>
<dbReference type="SUPFAM" id="SSF47954">
    <property type="entry name" value="Cyclin-like"/>
    <property type="match status" value="1"/>
</dbReference>
<dbReference type="KEGG" id="bmic:BMR1_03g02145"/>
<evidence type="ECO:0000313" key="2">
    <source>
        <dbReference type="Proteomes" id="UP000002899"/>
    </source>
</evidence>
<gene>
    <name evidence="1" type="ORF">BMR1_03g02145</name>
</gene>
<dbReference type="RefSeq" id="XP_021338584.1">
    <property type="nucleotide sequence ID" value="XM_021482016.1"/>
</dbReference>
<dbReference type="InterPro" id="IPR012388">
    <property type="entry name" value="CABLES1/2"/>
</dbReference>
<organism evidence="1 2">
    <name type="scientific">Babesia microti (strain RI)</name>
    <dbReference type="NCBI Taxonomy" id="1133968"/>
    <lineage>
        <taxon>Eukaryota</taxon>
        <taxon>Sar</taxon>
        <taxon>Alveolata</taxon>
        <taxon>Apicomplexa</taxon>
        <taxon>Aconoidasida</taxon>
        <taxon>Piroplasmida</taxon>
        <taxon>Babesiidae</taxon>
        <taxon>Babesia</taxon>
    </lineage>
</organism>
<dbReference type="GeneID" id="24425070"/>
<dbReference type="Proteomes" id="UP000002899">
    <property type="component" value="Chromosome III"/>
</dbReference>